<dbReference type="PANTHER" id="PTHR33515:SF1">
    <property type="entry name" value="RIBOSOME-BINDING FACTOR A, CHLOROPLASTIC-RELATED"/>
    <property type="match status" value="1"/>
</dbReference>
<dbReference type="AlphaFoldDB" id="A0A7X0H5S8"/>
<comment type="subunit">
    <text evidence="2">Monomer. Binds 30S ribosomal subunits, but not 50S ribosomal subunits or 70S ribosomes.</text>
</comment>
<keyword evidence="2" id="KW-0963">Cytoplasm</keyword>
<evidence type="ECO:0000313" key="5">
    <source>
        <dbReference type="Proteomes" id="UP000541810"/>
    </source>
</evidence>
<dbReference type="SUPFAM" id="SSF89919">
    <property type="entry name" value="Ribosome-binding factor A, RbfA"/>
    <property type="match status" value="1"/>
</dbReference>
<organism evidence="4 5">
    <name type="scientific">Algisphaera agarilytica</name>
    <dbReference type="NCBI Taxonomy" id="1385975"/>
    <lineage>
        <taxon>Bacteria</taxon>
        <taxon>Pseudomonadati</taxon>
        <taxon>Planctomycetota</taxon>
        <taxon>Phycisphaerae</taxon>
        <taxon>Phycisphaerales</taxon>
        <taxon>Phycisphaeraceae</taxon>
        <taxon>Algisphaera</taxon>
    </lineage>
</organism>
<dbReference type="InterPro" id="IPR020053">
    <property type="entry name" value="Ribosome-bd_factorA_CS"/>
</dbReference>
<comment type="caution">
    <text evidence="4">The sequence shown here is derived from an EMBL/GenBank/DDBJ whole genome shotgun (WGS) entry which is preliminary data.</text>
</comment>
<dbReference type="GO" id="GO:0030490">
    <property type="term" value="P:maturation of SSU-rRNA"/>
    <property type="evidence" value="ECO:0007669"/>
    <property type="project" value="UniProtKB-UniRule"/>
</dbReference>
<feature type="region of interest" description="Disordered" evidence="3">
    <location>
        <begin position="109"/>
        <end position="147"/>
    </location>
</feature>
<comment type="similarity">
    <text evidence="2">Belongs to the RbfA family.</text>
</comment>
<dbReference type="HAMAP" id="MF_00003">
    <property type="entry name" value="RbfA"/>
    <property type="match status" value="1"/>
</dbReference>
<keyword evidence="5" id="KW-1185">Reference proteome</keyword>
<dbReference type="GO" id="GO:0043024">
    <property type="term" value="F:ribosomal small subunit binding"/>
    <property type="evidence" value="ECO:0007669"/>
    <property type="project" value="TreeGrafter"/>
</dbReference>
<comment type="function">
    <text evidence="2">One of several proteins that assist in the late maturation steps of the functional core of the 30S ribosomal subunit. Associates with free 30S ribosomal subunits (but not with 30S subunits that are part of 70S ribosomes or polysomes). Required for efficient processing of 16S rRNA. May interact with the 5'-terminal helix region of 16S rRNA.</text>
</comment>
<sequence>MTQRQKQVESLLQRAVASALQRGLADPRLQGVLVSVTRVDVSPDLRNAKTFVSITPEKYESRAIHGLKDATMHIQQQVKKNVALRSVPHLRFEIDHDLKKQAAILEAIDQGMKRTEASSASTEQPNPEAAEHSDNAPDTDPTTPQEN</sequence>
<dbReference type="InterPro" id="IPR000238">
    <property type="entry name" value="RbfA"/>
</dbReference>
<reference evidence="4 5" key="1">
    <citation type="submission" date="2020-08" db="EMBL/GenBank/DDBJ databases">
        <title>Genomic Encyclopedia of Type Strains, Phase IV (KMG-IV): sequencing the most valuable type-strain genomes for metagenomic binning, comparative biology and taxonomic classification.</title>
        <authorList>
            <person name="Goeker M."/>
        </authorList>
    </citation>
    <scope>NUCLEOTIDE SEQUENCE [LARGE SCALE GENOMIC DNA]</scope>
    <source>
        <strain evidence="4 5">DSM 103725</strain>
    </source>
</reference>
<accession>A0A7X0H5S8</accession>
<dbReference type="PROSITE" id="PS01319">
    <property type="entry name" value="RBFA"/>
    <property type="match status" value="1"/>
</dbReference>
<dbReference type="PANTHER" id="PTHR33515">
    <property type="entry name" value="RIBOSOME-BINDING FACTOR A, CHLOROPLASTIC-RELATED"/>
    <property type="match status" value="1"/>
</dbReference>
<keyword evidence="1 2" id="KW-0690">Ribosome biogenesis</keyword>
<dbReference type="InterPro" id="IPR023799">
    <property type="entry name" value="RbfA_dom_sf"/>
</dbReference>
<name>A0A7X0H5S8_9BACT</name>
<evidence type="ECO:0000256" key="1">
    <source>
        <dbReference type="ARBA" id="ARBA00022517"/>
    </source>
</evidence>
<dbReference type="Proteomes" id="UP000541810">
    <property type="component" value="Unassembled WGS sequence"/>
</dbReference>
<dbReference type="Gene3D" id="3.30.300.20">
    <property type="match status" value="1"/>
</dbReference>
<protein>
    <recommendedName>
        <fullName evidence="2">Ribosome-binding factor A</fullName>
    </recommendedName>
</protein>
<evidence type="ECO:0000313" key="4">
    <source>
        <dbReference type="EMBL" id="MBB6428646.1"/>
    </source>
</evidence>
<evidence type="ECO:0000256" key="2">
    <source>
        <dbReference type="HAMAP-Rule" id="MF_00003"/>
    </source>
</evidence>
<dbReference type="GO" id="GO:0005829">
    <property type="term" value="C:cytosol"/>
    <property type="evidence" value="ECO:0007669"/>
    <property type="project" value="TreeGrafter"/>
</dbReference>
<dbReference type="NCBIfam" id="TIGR00082">
    <property type="entry name" value="rbfA"/>
    <property type="match status" value="1"/>
</dbReference>
<dbReference type="EMBL" id="JACHGY010000001">
    <property type="protein sequence ID" value="MBB6428646.1"/>
    <property type="molecule type" value="Genomic_DNA"/>
</dbReference>
<comment type="subcellular location">
    <subcellularLocation>
        <location evidence="2">Cytoplasm</location>
    </subcellularLocation>
</comment>
<dbReference type="InterPro" id="IPR015946">
    <property type="entry name" value="KH_dom-like_a/b"/>
</dbReference>
<dbReference type="RefSeq" id="WP_184675977.1">
    <property type="nucleotide sequence ID" value="NZ_JACHGY010000001.1"/>
</dbReference>
<evidence type="ECO:0000256" key="3">
    <source>
        <dbReference type="SAM" id="MobiDB-lite"/>
    </source>
</evidence>
<gene>
    <name evidence="2" type="primary">rbfA</name>
    <name evidence="4" type="ORF">HNQ40_000452</name>
</gene>
<dbReference type="Pfam" id="PF02033">
    <property type="entry name" value="RBFA"/>
    <property type="match status" value="1"/>
</dbReference>
<proteinExistence type="inferred from homology"/>